<feature type="domain" description="MurNAc-LAA" evidence="6">
    <location>
        <begin position="329"/>
        <end position="484"/>
    </location>
</feature>
<keyword evidence="3 7" id="KW-0378">Hydrolase</keyword>
<dbReference type="STRING" id="32024.GCA_000788295_00531"/>
<dbReference type="Gene3D" id="3.40.630.40">
    <property type="entry name" value="Zn-dependent exopeptidases"/>
    <property type="match status" value="1"/>
</dbReference>
<proteinExistence type="predicted"/>
<dbReference type="GO" id="GO:0008745">
    <property type="term" value="F:N-acetylmuramoyl-L-alanine amidase activity"/>
    <property type="evidence" value="ECO:0007669"/>
    <property type="project" value="UniProtKB-EC"/>
</dbReference>
<accession>A0A381DHV2</accession>
<dbReference type="SMART" id="SM00646">
    <property type="entry name" value="Ami_3"/>
    <property type="match status" value="1"/>
</dbReference>
<dbReference type="InterPro" id="IPR050695">
    <property type="entry name" value="N-acetylmuramoyl_amidase_3"/>
</dbReference>
<dbReference type="PANTHER" id="PTHR30404:SF0">
    <property type="entry name" value="N-ACETYLMURAMOYL-L-ALANINE AMIDASE AMIC"/>
    <property type="match status" value="1"/>
</dbReference>
<evidence type="ECO:0000256" key="2">
    <source>
        <dbReference type="ARBA" id="ARBA00011901"/>
    </source>
</evidence>
<evidence type="ECO:0000256" key="1">
    <source>
        <dbReference type="ARBA" id="ARBA00001561"/>
    </source>
</evidence>
<evidence type="ECO:0000313" key="8">
    <source>
        <dbReference type="Proteomes" id="UP000254920"/>
    </source>
</evidence>
<dbReference type="Proteomes" id="UP000254920">
    <property type="component" value="Unassembled WGS sequence"/>
</dbReference>
<dbReference type="Gene3D" id="2.60.40.3500">
    <property type="match status" value="1"/>
</dbReference>
<feature type="region of interest" description="Disordered" evidence="4">
    <location>
        <begin position="231"/>
        <end position="263"/>
    </location>
</feature>
<reference evidence="7 8" key="1">
    <citation type="submission" date="2018-06" db="EMBL/GenBank/DDBJ databases">
        <authorList>
            <consortium name="Pathogen Informatics"/>
            <person name="Doyle S."/>
        </authorList>
    </citation>
    <scope>NUCLEOTIDE SEQUENCE [LARGE SCALE GENOMIC DNA]</scope>
    <source>
        <strain evidence="7 8">NCTC12475</strain>
    </source>
</reference>
<dbReference type="EC" id="3.5.1.28" evidence="2"/>
<comment type="catalytic activity">
    <reaction evidence="1">
        <text>Hydrolyzes the link between N-acetylmuramoyl residues and L-amino acid residues in certain cell-wall glycopeptides.</text>
        <dbReference type="EC" id="3.5.1.28"/>
    </reaction>
</comment>
<dbReference type="InterPro" id="IPR002508">
    <property type="entry name" value="MurNAc-LAA_cat"/>
</dbReference>
<name>A0A381DHV2_9BACT</name>
<dbReference type="Pfam" id="PF01520">
    <property type="entry name" value="Amidase_3"/>
    <property type="match status" value="1"/>
</dbReference>
<dbReference type="GO" id="GO:0009253">
    <property type="term" value="P:peptidoglycan catabolic process"/>
    <property type="evidence" value="ECO:0007669"/>
    <property type="project" value="InterPro"/>
</dbReference>
<dbReference type="CDD" id="cd02696">
    <property type="entry name" value="MurNAc-LAA"/>
    <property type="match status" value="1"/>
</dbReference>
<evidence type="ECO:0000259" key="6">
    <source>
        <dbReference type="SMART" id="SM00646"/>
    </source>
</evidence>
<dbReference type="SUPFAM" id="SSF53187">
    <property type="entry name" value="Zn-dependent exopeptidases"/>
    <property type="match status" value="1"/>
</dbReference>
<keyword evidence="8" id="KW-1185">Reference proteome</keyword>
<evidence type="ECO:0000256" key="5">
    <source>
        <dbReference type="SAM" id="SignalP"/>
    </source>
</evidence>
<feature type="chain" id="PRO_5043478613" description="N-acetylmuramoyl-L-alanine amidase" evidence="5">
    <location>
        <begin position="24"/>
        <end position="492"/>
    </location>
</feature>
<evidence type="ECO:0000256" key="4">
    <source>
        <dbReference type="SAM" id="MobiDB-lite"/>
    </source>
</evidence>
<feature type="signal peptide" evidence="5">
    <location>
        <begin position="1"/>
        <end position="23"/>
    </location>
</feature>
<dbReference type="PANTHER" id="PTHR30404">
    <property type="entry name" value="N-ACETYLMURAMOYL-L-ALANINE AMIDASE"/>
    <property type="match status" value="1"/>
</dbReference>
<dbReference type="OrthoDB" id="9806267at2"/>
<sequence length="492" mass="55321">MVKILKIVSILCFSFCLCFGAFADDIKAFDTKFDSSSESIKLKYYHSMKNIYIQSIIKDDKNLKIDALKRLITSSKALGMDYADYEKELASLGISDEKKQAVFENKKQNIVKKVEKKSKDDDKPDTILRLLEVAKIDNAIRLKFNRPPLSKEVKEFNLNNKTTNRFVMDFSGILIGKSRNIENYINDEVRVAQFDKQTLRVVFSDRNKVEYNISRKDNYIFITSNKKITTNSSKDNKAKAKVVTQKKTNSSAKTEKKQTASSKIKRSSKLIVLDAGHGGKDSGAVGNGFYEKNIVLQVALKTGKILKNMGYEVAYTRTNDKFINLRDRTNLANDKAASLFISIHANAAPNSKKAKSMNGVETFFLSPARSERSMNAAALENKSDIEEMNHFSKMTFLNFLNREKIISSNKLAIDIQSNILSSLKTKYKVSDGGVREAPFWVLVGALMPAVLVEIGYITHPTEGKRLANDAYQDALAKGIAKGIEDYFIKTSL</sequence>
<dbReference type="EMBL" id="UFVD01000001">
    <property type="protein sequence ID" value="SUX10221.1"/>
    <property type="molecule type" value="Genomic_DNA"/>
</dbReference>
<protein>
    <recommendedName>
        <fullName evidence="2">N-acetylmuramoyl-L-alanine amidase</fullName>
        <ecNumber evidence="2">3.5.1.28</ecNumber>
    </recommendedName>
</protein>
<gene>
    <name evidence="7" type="primary">amiA</name>
    <name evidence="7" type="ORF">NCTC12475_00410</name>
</gene>
<dbReference type="AlphaFoldDB" id="A0A381DHV2"/>
<evidence type="ECO:0000256" key="3">
    <source>
        <dbReference type="ARBA" id="ARBA00022801"/>
    </source>
</evidence>
<keyword evidence="5" id="KW-0732">Signal</keyword>
<dbReference type="GO" id="GO:0030288">
    <property type="term" value="C:outer membrane-bounded periplasmic space"/>
    <property type="evidence" value="ECO:0007669"/>
    <property type="project" value="TreeGrafter"/>
</dbReference>
<evidence type="ECO:0000313" key="7">
    <source>
        <dbReference type="EMBL" id="SUX10221.1"/>
    </source>
</evidence>
<organism evidence="7 8">
    <name type="scientific">Campylobacter sputorum subsp. sputorum</name>
    <dbReference type="NCBI Taxonomy" id="32024"/>
    <lineage>
        <taxon>Bacteria</taxon>
        <taxon>Pseudomonadati</taxon>
        <taxon>Campylobacterota</taxon>
        <taxon>Epsilonproteobacteria</taxon>
        <taxon>Campylobacterales</taxon>
        <taxon>Campylobacteraceae</taxon>
        <taxon>Campylobacter</taxon>
    </lineage>
</organism>
<dbReference type="FunFam" id="3.40.630.40:FF:000005">
    <property type="entry name" value="N-acetylmuramoyl-L-alanine amidase (AmiA)"/>
    <property type="match status" value="1"/>
</dbReference>